<dbReference type="Proteomes" id="UP000033636">
    <property type="component" value="Unassembled WGS sequence"/>
</dbReference>
<reference evidence="1" key="1">
    <citation type="submission" date="2024-07" db="EMBL/GenBank/DDBJ databases">
        <title>Metagenome and Metagenome-Assembled Genomes of Archaea from a hot spring from the geothermal field of Los Azufres, Mexico.</title>
        <authorList>
            <person name="Marin-Paredes R."/>
            <person name="Martinez-Romero E."/>
            <person name="Servin-Garciduenas L.E."/>
        </authorList>
    </citation>
    <scope>NUCLEOTIDE SEQUENCE</scope>
</reference>
<accession>A0ACC6V0H3</accession>
<evidence type="ECO:0000313" key="1">
    <source>
        <dbReference type="EMBL" id="MFB6490547.1"/>
    </source>
</evidence>
<sequence>MIINAWYSQAAWEAYKLIIGSPDFYIFEVALLLVAPFILAVVAYYKGNMPALLAAATLLVVAGFVDKYDLIIDAQRAPIAYSLSAWADVGYPYYSPSLSQIEIALGSVLFYVALLILGVLILPLMPSEKPKRFFIFK</sequence>
<organism evidence="1 2">
    <name type="scientific">Thermoproteus sp. AZ2</name>
    <dbReference type="NCBI Taxonomy" id="1609232"/>
    <lineage>
        <taxon>Archaea</taxon>
        <taxon>Thermoproteota</taxon>
        <taxon>Thermoprotei</taxon>
        <taxon>Thermoproteales</taxon>
        <taxon>Thermoproteaceae</taxon>
        <taxon>Thermoproteus</taxon>
    </lineage>
</organism>
<protein>
    <submittedName>
        <fullName evidence="1">Uncharacterized protein</fullName>
    </submittedName>
</protein>
<gene>
    <name evidence="1" type="ORF">TU35_004755</name>
</gene>
<proteinExistence type="predicted"/>
<evidence type="ECO:0000313" key="2">
    <source>
        <dbReference type="Proteomes" id="UP000033636"/>
    </source>
</evidence>
<name>A0ACC6V0H3_9CREN</name>
<comment type="caution">
    <text evidence="1">The sequence shown here is derived from an EMBL/GenBank/DDBJ whole genome shotgun (WGS) entry which is preliminary data.</text>
</comment>
<dbReference type="EMBL" id="JZWT02000010">
    <property type="protein sequence ID" value="MFB6490547.1"/>
    <property type="molecule type" value="Genomic_DNA"/>
</dbReference>